<dbReference type="RefSeq" id="WP_014976669.1">
    <property type="nucleotide sequence ID" value="NC_018678.1"/>
</dbReference>
<feature type="binding site" evidence="8">
    <location>
        <position position="341"/>
    </location>
    <ligand>
        <name>3-phosphoshikimate</name>
        <dbReference type="ChEBI" id="CHEBI:145989"/>
    </ligand>
</feature>
<sequence length="427" mass="45977">MEQLTLDPIAKVSGEVNVPGSKSLSNRALLLAALAEGETELTNLLDSEDIEHMLNALTKLGVSYRLSEDKTQCVVQGNGGAFNVAEPLELFLGNAGTAMRPLCAALAASNVDTVLTGEPRMEERPIGDLVDALREADAEVTYLKNEGFPPLQIKGKTLNGGEMSVDGSVSSQFLTALLMAAPLFSGDVTIRIKGELVSKPYIDITLDTMAKFGVTVKNDNYQTFTISGDAKYIAPGKFMVEGDASSASYFLAAGAIKGGTVRVTGIGQNSIQGDIRFADVLEAMGATVVWNDEYVEVTGAPLKGVNMDMNHIPDAAMTIATTALFAEGPTTMTNIYNWRVKETDRLAAMATELQKLGAKVEEGHDYIKVWPTDSLKHAEIDTYNDHRIAMCFSLVALSDTPVTINDPGCTRKTFPDYFTRFKTLYSA</sequence>
<evidence type="ECO:0000313" key="10">
    <source>
        <dbReference type="EMBL" id="AFT74778.1"/>
    </source>
</evidence>
<feature type="binding site" evidence="8">
    <location>
        <position position="337"/>
    </location>
    <ligand>
        <name>3-phosphoshikimate</name>
        <dbReference type="ChEBI" id="CHEBI:145989"/>
    </ligand>
</feature>
<feature type="binding site" evidence="8">
    <location>
        <position position="23"/>
    </location>
    <ligand>
        <name>3-phosphoshikimate</name>
        <dbReference type="ChEBI" id="CHEBI:145989"/>
    </ligand>
</feature>
<evidence type="ECO:0000259" key="9">
    <source>
        <dbReference type="Pfam" id="PF00275"/>
    </source>
</evidence>
<evidence type="ECO:0000256" key="2">
    <source>
        <dbReference type="ARBA" id="ARBA00009948"/>
    </source>
</evidence>
<feature type="domain" description="Enolpyruvate transferase" evidence="9">
    <location>
        <begin position="7"/>
        <end position="419"/>
    </location>
</feature>
<dbReference type="PROSITE" id="PS00104">
    <property type="entry name" value="EPSP_SYNTHASE_1"/>
    <property type="match status" value="1"/>
</dbReference>
<feature type="binding site" evidence="8">
    <location>
        <position position="170"/>
    </location>
    <ligand>
        <name>3-phosphoshikimate</name>
        <dbReference type="ChEBI" id="CHEBI:145989"/>
    </ligand>
</feature>
<keyword evidence="6 8" id="KW-0057">Aromatic amino acid biosynthesis</keyword>
<dbReference type="SUPFAM" id="SSF55205">
    <property type="entry name" value="EPT/RTPC-like"/>
    <property type="match status" value="1"/>
</dbReference>
<feature type="binding site" evidence="8">
    <location>
        <position position="412"/>
    </location>
    <ligand>
        <name>phosphoenolpyruvate</name>
        <dbReference type="ChEBI" id="CHEBI:58702"/>
    </ligand>
</feature>
<dbReference type="EMBL" id="CP003844">
    <property type="protein sequence ID" value="AFT74778.1"/>
    <property type="molecule type" value="Genomic_DNA"/>
</dbReference>
<comment type="subcellular location">
    <subcellularLocation>
        <location evidence="8">Cytoplasm</location>
    </subcellularLocation>
</comment>
<feature type="binding site" evidence="8">
    <location>
        <position position="387"/>
    </location>
    <ligand>
        <name>phosphoenolpyruvate</name>
        <dbReference type="ChEBI" id="CHEBI:58702"/>
    </ligand>
</feature>
<dbReference type="HAMAP" id="MF_00210">
    <property type="entry name" value="EPSP_synth"/>
    <property type="match status" value="1"/>
</dbReference>
<dbReference type="InterPro" id="IPR006264">
    <property type="entry name" value="EPSP_synthase"/>
</dbReference>
<dbReference type="NCBIfam" id="TIGR01356">
    <property type="entry name" value="aroA"/>
    <property type="match status" value="1"/>
</dbReference>
<dbReference type="GO" id="GO:0009073">
    <property type="term" value="P:aromatic amino acid family biosynthetic process"/>
    <property type="evidence" value="ECO:0007669"/>
    <property type="project" value="UniProtKB-KW"/>
</dbReference>
<dbReference type="GO" id="GO:0003866">
    <property type="term" value="F:3-phosphoshikimate 1-carboxyvinyltransferase activity"/>
    <property type="evidence" value="ECO:0007669"/>
    <property type="project" value="UniProtKB-UniRule"/>
</dbReference>
<feature type="binding site" evidence="8">
    <location>
        <position position="22"/>
    </location>
    <ligand>
        <name>phosphoenolpyruvate</name>
        <dbReference type="ChEBI" id="CHEBI:58702"/>
    </ligand>
</feature>
<dbReference type="InterPro" id="IPR023193">
    <property type="entry name" value="EPSP_synthase_CS"/>
</dbReference>
<comment type="similarity">
    <text evidence="2 8">Belongs to the EPSP synthase family.</text>
</comment>
<dbReference type="AlphaFoldDB" id="A0AB32ZZN2"/>
<organism evidence="10 11">
    <name type="scientific">Alteromonas macleodii (strain English Channel 673)</name>
    <dbReference type="NCBI Taxonomy" id="1004788"/>
    <lineage>
        <taxon>Bacteria</taxon>
        <taxon>Pseudomonadati</taxon>
        <taxon>Pseudomonadota</taxon>
        <taxon>Gammaproteobacteria</taxon>
        <taxon>Alteromonadales</taxon>
        <taxon>Alteromonadaceae</taxon>
        <taxon>Alteromonas/Salinimonas group</taxon>
        <taxon>Alteromonas</taxon>
    </lineage>
</organism>
<protein>
    <recommendedName>
        <fullName evidence="8">3-phosphoshikimate 1-carboxyvinyltransferase</fullName>
        <ecNumber evidence="8">2.5.1.19</ecNumber>
    </recommendedName>
    <alternativeName>
        <fullName evidence="8">5-enolpyruvylshikimate-3-phosphate synthase</fullName>
        <shortName evidence="8">EPSP synthase</shortName>
        <shortName evidence="8">EPSPS</shortName>
    </alternativeName>
</protein>
<evidence type="ECO:0000256" key="3">
    <source>
        <dbReference type="ARBA" id="ARBA00022490"/>
    </source>
</evidence>
<dbReference type="PROSITE" id="PS00885">
    <property type="entry name" value="EPSP_SYNTHASE_2"/>
    <property type="match status" value="1"/>
</dbReference>
<dbReference type="InterPro" id="IPR013792">
    <property type="entry name" value="RNA3'P_cycl/enolpyr_Trfase_a/b"/>
</dbReference>
<evidence type="ECO:0000256" key="7">
    <source>
        <dbReference type="ARBA" id="ARBA00044633"/>
    </source>
</evidence>
<feature type="binding site" evidence="8">
    <location>
        <position position="314"/>
    </location>
    <ligand>
        <name>3-phosphoshikimate</name>
        <dbReference type="ChEBI" id="CHEBI:145989"/>
    </ligand>
</feature>
<comment type="catalytic activity">
    <reaction evidence="7">
        <text>3-phosphoshikimate + phosphoenolpyruvate = 5-O-(1-carboxyvinyl)-3-phosphoshikimate + phosphate</text>
        <dbReference type="Rhea" id="RHEA:21256"/>
        <dbReference type="ChEBI" id="CHEBI:43474"/>
        <dbReference type="ChEBI" id="CHEBI:57701"/>
        <dbReference type="ChEBI" id="CHEBI:58702"/>
        <dbReference type="ChEBI" id="CHEBI:145989"/>
        <dbReference type="EC" id="2.5.1.19"/>
    </reaction>
    <physiologicalReaction direction="left-to-right" evidence="7">
        <dbReference type="Rhea" id="RHEA:21257"/>
    </physiologicalReaction>
</comment>
<keyword evidence="5 8" id="KW-0808">Transferase</keyword>
<feature type="binding site" evidence="8">
    <location>
        <position position="22"/>
    </location>
    <ligand>
        <name>3-phosphoshikimate</name>
        <dbReference type="ChEBI" id="CHEBI:145989"/>
    </ligand>
</feature>
<feature type="binding site" evidence="8">
    <location>
        <position position="124"/>
    </location>
    <ligand>
        <name>phosphoenolpyruvate</name>
        <dbReference type="ChEBI" id="CHEBI:58702"/>
    </ligand>
</feature>
<feature type="binding site" evidence="8">
    <location>
        <position position="96"/>
    </location>
    <ligand>
        <name>phosphoenolpyruvate</name>
        <dbReference type="ChEBI" id="CHEBI:58702"/>
    </ligand>
</feature>
<name>A0AB32ZZN2_ALTME</name>
<dbReference type="GO" id="GO:0009423">
    <property type="term" value="P:chorismate biosynthetic process"/>
    <property type="evidence" value="ECO:0007669"/>
    <property type="project" value="UniProtKB-UniRule"/>
</dbReference>
<dbReference type="Gene3D" id="3.65.10.10">
    <property type="entry name" value="Enolpyruvate transferase domain"/>
    <property type="match status" value="2"/>
</dbReference>
<feature type="binding site" evidence="8">
    <location>
        <position position="27"/>
    </location>
    <ligand>
        <name>3-phosphoshikimate</name>
        <dbReference type="ChEBI" id="CHEBI:145989"/>
    </ligand>
</feature>
<dbReference type="KEGG" id="amg:AMEC673_10420"/>
<evidence type="ECO:0000313" key="11">
    <source>
        <dbReference type="Proteomes" id="UP000006296"/>
    </source>
</evidence>
<feature type="binding site" evidence="8">
    <location>
        <position position="172"/>
    </location>
    <ligand>
        <name>phosphoenolpyruvate</name>
        <dbReference type="ChEBI" id="CHEBI:58702"/>
    </ligand>
</feature>
<dbReference type="FunFam" id="3.65.10.10:FF:000003">
    <property type="entry name" value="3-phosphoshikimate 1-carboxyvinyltransferase"/>
    <property type="match status" value="1"/>
</dbReference>
<dbReference type="PANTHER" id="PTHR21090:SF5">
    <property type="entry name" value="PENTAFUNCTIONAL AROM POLYPEPTIDE"/>
    <property type="match status" value="1"/>
</dbReference>
<dbReference type="PIRSF" id="PIRSF000505">
    <property type="entry name" value="EPSPS"/>
    <property type="match status" value="1"/>
</dbReference>
<comment type="pathway">
    <text evidence="1 8">Metabolic intermediate biosynthesis; chorismate biosynthesis; chorismate from D-erythrose 4-phosphate and phosphoenolpyruvate: step 6/7.</text>
</comment>
<dbReference type="InterPro" id="IPR001986">
    <property type="entry name" value="Enolpyruvate_Tfrase_dom"/>
</dbReference>
<dbReference type="Pfam" id="PF00275">
    <property type="entry name" value="EPSP_synthase"/>
    <property type="match status" value="1"/>
</dbReference>
<gene>
    <name evidence="8" type="primary">aroA</name>
    <name evidence="10" type="ordered locus">AMEC673_10420</name>
</gene>
<comment type="subunit">
    <text evidence="8">Monomer.</text>
</comment>
<proteinExistence type="inferred from homology"/>
<dbReference type="GO" id="GO:0005737">
    <property type="term" value="C:cytoplasm"/>
    <property type="evidence" value="ECO:0007669"/>
    <property type="project" value="UniProtKB-SubCell"/>
</dbReference>
<feature type="binding site" evidence="8">
    <location>
        <position position="345"/>
    </location>
    <ligand>
        <name>phosphoenolpyruvate</name>
        <dbReference type="ChEBI" id="CHEBI:58702"/>
    </ligand>
</feature>
<evidence type="ECO:0000256" key="5">
    <source>
        <dbReference type="ARBA" id="ARBA00022679"/>
    </source>
</evidence>
<feature type="active site" description="Proton acceptor" evidence="8">
    <location>
        <position position="314"/>
    </location>
</feature>
<dbReference type="EC" id="2.5.1.19" evidence="8"/>
<comment type="function">
    <text evidence="8">Catalyzes the transfer of the enolpyruvyl moiety of phosphoenolpyruvate (PEP) to the 5-hydroxyl of shikimate-3-phosphate (S3P) to produce enolpyruvyl shikimate-3-phosphate and inorganic phosphate.</text>
</comment>
<accession>A0AB32ZZN2</accession>
<feature type="binding site" evidence="8">
    <location>
        <position position="171"/>
    </location>
    <ligand>
        <name>3-phosphoshikimate</name>
        <dbReference type="ChEBI" id="CHEBI:145989"/>
    </ligand>
</feature>
<dbReference type="GO" id="GO:0008652">
    <property type="term" value="P:amino acid biosynthetic process"/>
    <property type="evidence" value="ECO:0007669"/>
    <property type="project" value="UniProtKB-KW"/>
</dbReference>
<dbReference type="FunFam" id="3.65.10.10:FF:000004">
    <property type="entry name" value="3-phosphoshikimate 1-carboxyvinyltransferase"/>
    <property type="match status" value="1"/>
</dbReference>
<reference evidence="11" key="1">
    <citation type="journal article" date="2012" name="Sci. Rep.">
        <title>Genomes of surface isolates of Alteromonas macleodii: the life of a widespread marine opportunistic copiotroph.</title>
        <authorList>
            <person name="Lopez-Perez M."/>
            <person name="Gonzaga A."/>
            <person name="Martin-Cuadrado A.B."/>
            <person name="Onyshchenko O."/>
            <person name="Ghavidel A."/>
            <person name="Ghai R."/>
            <person name="Rodriguez-Valera F."/>
        </authorList>
    </citation>
    <scope>NUCLEOTIDE SEQUENCE [LARGE SCALE GENOMIC DNA]</scope>
    <source>
        <strain evidence="11">English Channel 673</strain>
    </source>
</reference>
<dbReference type="PANTHER" id="PTHR21090">
    <property type="entry name" value="AROM/DEHYDROQUINATE SYNTHASE"/>
    <property type="match status" value="1"/>
</dbReference>
<keyword evidence="4 8" id="KW-0028">Amino-acid biosynthesis</keyword>
<feature type="binding site" evidence="8">
    <location>
        <position position="198"/>
    </location>
    <ligand>
        <name>3-phosphoshikimate</name>
        <dbReference type="ChEBI" id="CHEBI:145989"/>
    </ligand>
</feature>
<evidence type="ECO:0000256" key="4">
    <source>
        <dbReference type="ARBA" id="ARBA00022605"/>
    </source>
</evidence>
<feature type="binding site" evidence="8">
    <location>
        <position position="172"/>
    </location>
    <ligand>
        <name>3-phosphoshikimate</name>
        <dbReference type="ChEBI" id="CHEBI:145989"/>
    </ligand>
</feature>
<keyword evidence="3 8" id="KW-0963">Cytoplasm</keyword>
<evidence type="ECO:0000256" key="6">
    <source>
        <dbReference type="ARBA" id="ARBA00023141"/>
    </source>
</evidence>
<evidence type="ECO:0000256" key="1">
    <source>
        <dbReference type="ARBA" id="ARBA00004811"/>
    </source>
</evidence>
<dbReference type="CDD" id="cd01556">
    <property type="entry name" value="EPSP_synthase"/>
    <property type="match status" value="1"/>
</dbReference>
<dbReference type="InterPro" id="IPR036968">
    <property type="entry name" value="Enolpyruvate_Tfrase_sf"/>
</dbReference>
<evidence type="ECO:0000256" key="8">
    <source>
        <dbReference type="HAMAP-Rule" id="MF_00210"/>
    </source>
</evidence>
<dbReference type="Proteomes" id="UP000006296">
    <property type="component" value="Chromosome"/>
</dbReference>